<protein>
    <submittedName>
        <fullName evidence="5">Xanthine dehydrogenase YagR molybdenum-binding subunit</fullName>
        <ecNumber evidence="5">1.17.1.4</ecNumber>
    </submittedName>
</protein>
<dbReference type="EMBL" id="JACHMM010000001">
    <property type="protein sequence ID" value="MBB5789106.1"/>
    <property type="molecule type" value="Genomic_DNA"/>
</dbReference>
<dbReference type="InterPro" id="IPR008274">
    <property type="entry name" value="AldOxase/xan_DH_MoCoBD1"/>
</dbReference>
<evidence type="ECO:0000256" key="2">
    <source>
        <dbReference type="ARBA" id="ARBA00023002"/>
    </source>
</evidence>
<dbReference type="Pfam" id="PF02738">
    <property type="entry name" value="MoCoBD_1"/>
    <property type="match status" value="1"/>
</dbReference>
<dbReference type="GO" id="GO:0004854">
    <property type="term" value="F:xanthine dehydrogenase activity"/>
    <property type="evidence" value="ECO:0007669"/>
    <property type="project" value="UniProtKB-EC"/>
</dbReference>
<dbReference type="RefSeq" id="WP_184824255.1">
    <property type="nucleotide sequence ID" value="NZ_JACHMM010000001.1"/>
</dbReference>
<reference evidence="5 6" key="1">
    <citation type="submission" date="2020-08" db="EMBL/GenBank/DDBJ databases">
        <title>Sequencing the genomes of 1000 actinobacteria strains.</title>
        <authorList>
            <person name="Klenk H.-P."/>
        </authorList>
    </citation>
    <scope>NUCLEOTIDE SEQUENCE [LARGE SCALE GENOMIC DNA]</scope>
    <source>
        <strain evidence="5 6">DSM 102122</strain>
    </source>
</reference>
<feature type="region of interest" description="Disordered" evidence="3">
    <location>
        <begin position="1"/>
        <end position="24"/>
    </location>
</feature>
<evidence type="ECO:0000256" key="1">
    <source>
        <dbReference type="ARBA" id="ARBA00022505"/>
    </source>
</evidence>
<dbReference type="InterPro" id="IPR036856">
    <property type="entry name" value="Ald_Oxase/Xan_DH_a/b_sf"/>
</dbReference>
<evidence type="ECO:0000259" key="4">
    <source>
        <dbReference type="SMART" id="SM01008"/>
    </source>
</evidence>
<name>A0A7W9GSU4_9ACTN</name>
<keyword evidence="2 5" id="KW-0560">Oxidoreductase</keyword>
<dbReference type="SUPFAM" id="SSF54665">
    <property type="entry name" value="CO dehydrogenase molybdoprotein N-domain-like"/>
    <property type="match status" value="1"/>
</dbReference>
<evidence type="ECO:0000256" key="3">
    <source>
        <dbReference type="SAM" id="MobiDB-lite"/>
    </source>
</evidence>
<keyword evidence="6" id="KW-1185">Reference proteome</keyword>
<comment type="caution">
    <text evidence="5">The sequence shown here is derived from an EMBL/GenBank/DDBJ whole genome shotgun (WGS) entry which is preliminary data.</text>
</comment>
<dbReference type="InterPro" id="IPR016208">
    <property type="entry name" value="Ald_Oxase/xanthine_DH-like"/>
</dbReference>
<feature type="domain" description="Aldehyde oxidase/xanthine dehydrogenase a/b hammerhead" evidence="4">
    <location>
        <begin position="25"/>
        <end position="141"/>
    </location>
</feature>
<organism evidence="5 6">
    <name type="scientific">Jiangella mangrovi</name>
    <dbReference type="NCBI Taxonomy" id="1524084"/>
    <lineage>
        <taxon>Bacteria</taxon>
        <taxon>Bacillati</taxon>
        <taxon>Actinomycetota</taxon>
        <taxon>Actinomycetes</taxon>
        <taxon>Jiangellales</taxon>
        <taxon>Jiangellaceae</taxon>
        <taxon>Jiangella</taxon>
    </lineage>
</organism>
<dbReference type="AlphaFoldDB" id="A0A7W9GSU4"/>
<dbReference type="EC" id="1.17.1.4" evidence="5"/>
<dbReference type="Pfam" id="PF01315">
    <property type="entry name" value="Ald_Xan_dh_C"/>
    <property type="match status" value="1"/>
</dbReference>
<sequence>MTDTTNATGVLGAPVDRRDGAVKTSGRATYSTDVDVEGIVHAALAHATVARGRITVLDVEAAARVPGVLAVLTYRDRPAMRRPGRLNPLNLASLAPGVSSGYLLDDEVHYDGEPIAVVVAESLEAAHEAAALVRAEYEAAPDPVVDFPAVAAGGAPQRPMPIGPPLGGSKGDAEAALAQAAHRVDATFVTPPQNHNALEPHGCTVVWTGSGRDAQVTVWDGSQNVDWVKRHLARTFGLAPGQVRVISEHVGGAFGGRTMVWAHTVLAALAARETGRPVRLQLTREGVYRTVGGRSPSIQRVALSAGDDGRLTALIHTAQLRKGAVGGAAEQVVSCSHDLYDASAMRLGTQLVSMDLLPNQVMRAPGEANGTFALESALDMLAASTGLDPIELRRRNLAPSRGPIDGKEFSQRRILEAFDVATSAFGWADRPVAPRSMRDGRWLVGWGAATAFHPAWQFPAHLRLSVAATGTVTLECAFHELGMGAPTAVAQLVADRLDVPLPAVEVRYGDTSLPTGPGAGGSGQSASIAASVDVASRRLVATLDRLGRRTDGGAFGDGRSAHERYTEIVRRSGRDEVTVELGPRSGLAATWSGLRDTVKLMRDQRRWLKAAAGAQLCEVRVDADTGEVRVTRWVGAYDIGRVINAKTAASQIRGGVVMGIGLALTEATLVDPRRGRIMNPSLTEYHVPVHADVPPIEVHLLDHPDPQTPLGILGAGEVGITGAGAAVANAIWHATGSRVTELPITLDAVLPRPAGS</sequence>
<dbReference type="Gene3D" id="3.90.1170.50">
    <property type="entry name" value="Aldehyde oxidase/xanthine dehydrogenase, a/b hammerhead"/>
    <property type="match status" value="1"/>
</dbReference>
<dbReference type="Pfam" id="PF20256">
    <property type="entry name" value="MoCoBD_2"/>
    <property type="match status" value="1"/>
</dbReference>
<dbReference type="GO" id="GO:0005506">
    <property type="term" value="F:iron ion binding"/>
    <property type="evidence" value="ECO:0007669"/>
    <property type="project" value="InterPro"/>
</dbReference>
<dbReference type="PANTHER" id="PTHR11908">
    <property type="entry name" value="XANTHINE DEHYDROGENASE"/>
    <property type="match status" value="1"/>
</dbReference>
<dbReference type="InterPro" id="IPR046867">
    <property type="entry name" value="AldOxase/xan_DH_MoCoBD2"/>
</dbReference>
<keyword evidence="1" id="KW-0500">Molybdenum</keyword>
<proteinExistence type="predicted"/>
<dbReference type="PANTHER" id="PTHR11908:SF132">
    <property type="entry name" value="ALDEHYDE OXIDASE 1-RELATED"/>
    <property type="match status" value="1"/>
</dbReference>
<dbReference type="SMART" id="SM01008">
    <property type="entry name" value="Ald_Xan_dh_C"/>
    <property type="match status" value="1"/>
</dbReference>
<evidence type="ECO:0000313" key="6">
    <source>
        <dbReference type="Proteomes" id="UP000542813"/>
    </source>
</evidence>
<dbReference type="InterPro" id="IPR037165">
    <property type="entry name" value="AldOxase/xan_DH_Mopterin-bd_sf"/>
</dbReference>
<accession>A0A7W9GSU4</accession>
<evidence type="ECO:0000313" key="5">
    <source>
        <dbReference type="EMBL" id="MBB5789106.1"/>
    </source>
</evidence>
<dbReference type="Gene3D" id="3.30.365.10">
    <property type="entry name" value="Aldehyde oxidase/xanthine dehydrogenase, molybdopterin binding domain"/>
    <property type="match status" value="4"/>
</dbReference>
<dbReference type="SUPFAM" id="SSF56003">
    <property type="entry name" value="Molybdenum cofactor-binding domain"/>
    <property type="match status" value="1"/>
</dbReference>
<dbReference type="Proteomes" id="UP000542813">
    <property type="component" value="Unassembled WGS sequence"/>
</dbReference>
<gene>
    <name evidence="5" type="ORF">HD601_003681</name>
</gene>
<dbReference type="InterPro" id="IPR000674">
    <property type="entry name" value="Ald_Oxase/Xan_DH_a/b"/>
</dbReference>